<keyword evidence="2" id="KW-0328">Glycosyltransferase</keyword>
<accession>A0AAE3GPL6</accession>
<dbReference type="Gene3D" id="3.40.50.2020">
    <property type="match status" value="1"/>
</dbReference>
<evidence type="ECO:0000313" key="2">
    <source>
        <dbReference type="EMBL" id="MCP2728345.1"/>
    </source>
</evidence>
<dbReference type="Gene3D" id="3.30.1310.20">
    <property type="entry name" value="PRTase-like"/>
    <property type="match status" value="1"/>
</dbReference>
<dbReference type="GO" id="GO:0016757">
    <property type="term" value="F:glycosyltransferase activity"/>
    <property type="evidence" value="ECO:0007669"/>
    <property type="project" value="UniProtKB-KW"/>
</dbReference>
<keyword evidence="3" id="KW-1185">Reference proteome</keyword>
<name>A0AAE3GPL6_9CYAN</name>
<comment type="caution">
    <text evidence="2">The sequence shown here is derived from an EMBL/GenBank/DDBJ whole genome shotgun (WGS) entry which is preliminary data.</text>
</comment>
<organism evidence="2 3">
    <name type="scientific">Limnofasciculus baicalensis BBK-W-15</name>
    <dbReference type="NCBI Taxonomy" id="2699891"/>
    <lineage>
        <taxon>Bacteria</taxon>
        <taxon>Bacillati</taxon>
        <taxon>Cyanobacteriota</taxon>
        <taxon>Cyanophyceae</taxon>
        <taxon>Coleofasciculales</taxon>
        <taxon>Coleofasciculaceae</taxon>
        <taxon>Limnofasciculus</taxon>
        <taxon>Limnofasciculus baicalensis</taxon>
    </lineage>
</organism>
<dbReference type="RefSeq" id="WP_254011142.1">
    <property type="nucleotide sequence ID" value="NZ_JAMZMM010000050.1"/>
</dbReference>
<protein>
    <submittedName>
        <fullName evidence="2">Phosphoribosyltransferase</fullName>
    </submittedName>
</protein>
<dbReference type="CDD" id="cd06223">
    <property type="entry name" value="PRTases_typeI"/>
    <property type="match status" value="1"/>
</dbReference>
<dbReference type="Pfam" id="PF00156">
    <property type="entry name" value="Pribosyltran"/>
    <property type="match status" value="1"/>
</dbReference>
<dbReference type="AlphaFoldDB" id="A0AAE3GPL6"/>
<dbReference type="InterPro" id="IPR000836">
    <property type="entry name" value="PRTase_dom"/>
</dbReference>
<reference evidence="2" key="1">
    <citation type="submission" date="2022-06" db="EMBL/GenBank/DDBJ databases">
        <title>New cyanobacteria of genus Symplocastrum in benthos of Lake Baikal.</title>
        <authorList>
            <person name="Sorokovikova E."/>
            <person name="Tikhonova I."/>
            <person name="Krasnopeev A."/>
            <person name="Evseev P."/>
            <person name="Gladkikh A."/>
            <person name="Belykh O."/>
        </authorList>
    </citation>
    <scope>NUCLEOTIDE SEQUENCE</scope>
    <source>
        <strain evidence="2">BBK-W-15</strain>
    </source>
</reference>
<evidence type="ECO:0000259" key="1">
    <source>
        <dbReference type="Pfam" id="PF00156"/>
    </source>
</evidence>
<keyword evidence="2" id="KW-0808">Transferase</keyword>
<sequence>MLSTPLFCDRADAGEQLAQRLLTLTAEEEISLLPRIVYALPRGGIPVAAPIAHHLGCPLNIIVAKKITTIQNPELALGAVTSEGNVLWSNQKLSGGANLAWRQTALERAREKANAQELEFAIGCPKINPQGKLALLVDDGIATGMTIAAAAQALKTHHPAQIWICAPVAPEGLIEWMESWCDRLVILQTPDIFLSVSRFYNKFPQITTQEALISLQEHNHLSDRE</sequence>
<dbReference type="Proteomes" id="UP001204953">
    <property type="component" value="Unassembled WGS sequence"/>
</dbReference>
<dbReference type="SUPFAM" id="SSF53271">
    <property type="entry name" value="PRTase-like"/>
    <property type="match status" value="1"/>
</dbReference>
<evidence type="ECO:0000313" key="3">
    <source>
        <dbReference type="Proteomes" id="UP001204953"/>
    </source>
</evidence>
<dbReference type="EMBL" id="JAMZMM010000050">
    <property type="protein sequence ID" value="MCP2728345.1"/>
    <property type="molecule type" value="Genomic_DNA"/>
</dbReference>
<dbReference type="InterPro" id="IPR029057">
    <property type="entry name" value="PRTase-like"/>
</dbReference>
<gene>
    <name evidence="2" type="ORF">NJ959_07635</name>
</gene>
<feature type="domain" description="Phosphoribosyltransferase" evidence="1">
    <location>
        <begin position="30"/>
        <end position="171"/>
    </location>
</feature>
<proteinExistence type="predicted"/>